<dbReference type="Proteomes" id="UP000245383">
    <property type="component" value="Unassembled WGS sequence"/>
</dbReference>
<feature type="region of interest" description="Disordered" evidence="1">
    <location>
        <begin position="193"/>
        <end position="213"/>
    </location>
</feature>
<feature type="region of interest" description="Disordered" evidence="1">
    <location>
        <begin position="292"/>
        <end position="315"/>
    </location>
</feature>
<dbReference type="AlphaFoldDB" id="A0A2T9YSK7"/>
<organism evidence="2 3">
    <name type="scientific">Smittium simulii</name>
    <dbReference type="NCBI Taxonomy" id="133385"/>
    <lineage>
        <taxon>Eukaryota</taxon>
        <taxon>Fungi</taxon>
        <taxon>Fungi incertae sedis</taxon>
        <taxon>Zoopagomycota</taxon>
        <taxon>Kickxellomycotina</taxon>
        <taxon>Harpellomycetes</taxon>
        <taxon>Harpellales</taxon>
        <taxon>Legeriomycetaceae</taxon>
        <taxon>Smittium</taxon>
    </lineage>
</organism>
<sequence>MPQDESNSTMARDEDANRMHLDDHEDADSAEDTASKEKTDLSDNLENELRMHASDSNKNVPSTNGGALQNASKGTKKDASNVNKNLKTIKLEKNKKNNSIKNERMGLLKTNIKGLSGDIYGTIVPEIPPQDKKFDALLDSINQGKRREAEYSAKNSEQSVVQTQRLVHTAEPTPDRASYTGSKPGNIVSIPLPTEYLPPGSKPTGKRETSSDFEVNDRNDIKCSMNAYIMKLKSIKMHIEGLIDEADNSSIKMHIEGLINEADNSVDKLKTAERLDKLVYNVSLFFQRAIEPSGNKRNPKNKNRKNQKSDENSLKKYVTEEYETVEPAKLSPKTSYADKLKKNLQKKSNNKKTADKPKENKPSLGSKNMSKKKPVKLNDEQIGRILDGKSPFKPSEYKFVYFDGFKRNRVVWVKQILAKHSVNMRNVGNIAWVNDSRIELCVNSK</sequence>
<comment type="caution">
    <text evidence="2">The sequence shown here is derived from an EMBL/GenBank/DDBJ whole genome shotgun (WGS) entry which is preliminary data.</text>
</comment>
<feature type="region of interest" description="Disordered" evidence="1">
    <location>
        <begin position="1"/>
        <end position="87"/>
    </location>
</feature>
<reference evidence="2 3" key="1">
    <citation type="journal article" date="2018" name="MBio">
        <title>Comparative Genomics Reveals the Core Gene Toolbox for the Fungus-Insect Symbiosis.</title>
        <authorList>
            <person name="Wang Y."/>
            <person name="Stata M."/>
            <person name="Wang W."/>
            <person name="Stajich J.E."/>
            <person name="White M.M."/>
            <person name="Moncalvo J.M."/>
        </authorList>
    </citation>
    <scope>NUCLEOTIDE SEQUENCE [LARGE SCALE GENOMIC DNA]</scope>
    <source>
        <strain evidence="2 3">SWE-8-4</strain>
    </source>
</reference>
<feature type="compositionally biased region" description="Basic and acidic residues" evidence="1">
    <location>
        <begin position="352"/>
        <end position="361"/>
    </location>
</feature>
<evidence type="ECO:0000313" key="3">
    <source>
        <dbReference type="Proteomes" id="UP000245383"/>
    </source>
</evidence>
<accession>A0A2T9YSK7</accession>
<dbReference type="OrthoDB" id="5596692at2759"/>
<keyword evidence="3" id="KW-1185">Reference proteome</keyword>
<dbReference type="EMBL" id="MBFR01000059">
    <property type="protein sequence ID" value="PVU95340.1"/>
    <property type="molecule type" value="Genomic_DNA"/>
</dbReference>
<name>A0A2T9YSK7_9FUNG</name>
<feature type="compositionally biased region" description="Polar residues" evidence="1">
    <location>
        <begin position="1"/>
        <end position="10"/>
    </location>
</feature>
<feature type="compositionally biased region" description="Polar residues" evidence="1">
    <location>
        <begin position="56"/>
        <end position="73"/>
    </location>
</feature>
<gene>
    <name evidence="2" type="ORF">BB561_001857</name>
</gene>
<feature type="compositionally biased region" description="Basic and acidic residues" evidence="1">
    <location>
        <begin position="33"/>
        <end position="55"/>
    </location>
</feature>
<feature type="region of interest" description="Disordered" evidence="1">
    <location>
        <begin position="333"/>
        <end position="378"/>
    </location>
</feature>
<protein>
    <submittedName>
        <fullName evidence="2">Uncharacterized protein</fullName>
    </submittedName>
</protein>
<evidence type="ECO:0000313" key="2">
    <source>
        <dbReference type="EMBL" id="PVU95340.1"/>
    </source>
</evidence>
<proteinExistence type="predicted"/>
<evidence type="ECO:0000256" key="1">
    <source>
        <dbReference type="SAM" id="MobiDB-lite"/>
    </source>
</evidence>
<feature type="compositionally biased region" description="Basic residues" evidence="1">
    <location>
        <begin position="297"/>
        <end position="306"/>
    </location>
</feature>
<feature type="compositionally biased region" description="Basic and acidic residues" evidence="1">
    <location>
        <begin position="11"/>
        <end position="23"/>
    </location>
</feature>